<proteinExistence type="predicted"/>
<organism evidence="1 2">
    <name type="scientific">Purpureocillium lavendulum</name>
    <dbReference type="NCBI Taxonomy" id="1247861"/>
    <lineage>
        <taxon>Eukaryota</taxon>
        <taxon>Fungi</taxon>
        <taxon>Dikarya</taxon>
        <taxon>Ascomycota</taxon>
        <taxon>Pezizomycotina</taxon>
        <taxon>Sordariomycetes</taxon>
        <taxon>Hypocreomycetidae</taxon>
        <taxon>Hypocreales</taxon>
        <taxon>Ophiocordycipitaceae</taxon>
        <taxon>Purpureocillium</taxon>
    </lineage>
</organism>
<keyword evidence="2" id="KW-1185">Reference proteome</keyword>
<comment type="caution">
    <text evidence="1">The sequence shown here is derived from an EMBL/GenBank/DDBJ whole genome shotgun (WGS) entry which is preliminary data.</text>
</comment>
<evidence type="ECO:0000313" key="1">
    <source>
        <dbReference type="EMBL" id="KAJ6437476.1"/>
    </source>
</evidence>
<dbReference type="Proteomes" id="UP001163105">
    <property type="component" value="Unassembled WGS sequence"/>
</dbReference>
<dbReference type="AlphaFoldDB" id="A0AB34FF90"/>
<gene>
    <name evidence="1" type="ORF">O9K51_10034</name>
</gene>
<dbReference type="EMBL" id="JAQHRD010000012">
    <property type="protein sequence ID" value="KAJ6437476.1"/>
    <property type="molecule type" value="Genomic_DNA"/>
</dbReference>
<evidence type="ECO:0000313" key="2">
    <source>
        <dbReference type="Proteomes" id="UP001163105"/>
    </source>
</evidence>
<sequence length="530" mass="59503">MLSGSSAPVCLENLSVELLRMICAQLCWHCCGLMHDDTADLIECRNALMALSAASRRMMVIAQPFIYHYVPGNDRARPRLWPFIRTLNSRPDLAASVKWLGPIMDDRPIYDAAAFKQCKAIALKQQLSLENDPDFKVLMEAIDPTSTRETGDRDLLRKFLGELIISMLVGLEMLCDSVETDDVYMSTVETACLFLSSRFKRLRARPGLGALRALKLIASTESFFWALAPGISVLLHAAPHLERLRFESCLGLRGSDDSGGDPDSDEDEEDIYCRRPEPFNVRTYMPVMESLRVLSFVETLINDHETSSEFGHLTSMIRRCPQLEEFQFRALHPAPEYLEADDTEANIRHHRLIEALEPAHESLRVLDLYIGGAPEAATIPKIGSLLSQFKCLEVLKLDELAFCQHLSTEAYPSYKTTCIVEMLPLTVRRLHLRLIQSSLAWEDTAHLAAVVSTGAFPALSAIRIYVQHVDTMVEQERVMVSERVLSDSQRLFDILLDTNLSLSVSACLDSKKDGIYTDNEPSNRPLAGLI</sequence>
<accession>A0AB34FF90</accession>
<reference evidence="1" key="1">
    <citation type="submission" date="2023-01" db="EMBL/GenBank/DDBJ databases">
        <title>The growth and conidiation of Purpureocillium lavendulum are regulated by nitrogen source and histone H3K14 acetylation.</title>
        <authorList>
            <person name="Tang P."/>
            <person name="Han J."/>
            <person name="Zhang C."/>
            <person name="Tang P."/>
            <person name="Qi F."/>
            <person name="Zhang K."/>
            <person name="Liang L."/>
        </authorList>
    </citation>
    <scope>NUCLEOTIDE SEQUENCE</scope>
    <source>
        <strain evidence="1">YMF1.00683</strain>
    </source>
</reference>
<name>A0AB34FF90_9HYPO</name>
<protein>
    <submittedName>
        <fullName evidence="1">Peroxisomal copper amine oxidase</fullName>
    </submittedName>
</protein>